<gene>
    <name evidence="1" type="ORF">VP01_136g6</name>
</gene>
<evidence type="ECO:0000313" key="1">
    <source>
        <dbReference type="EMBL" id="KNZ61695.1"/>
    </source>
</evidence>
<comment type="caution">
    <text evidence="1">The sequence shown here is derived from an EMBL/GenBank/DDBJ whole genome shotgun (WGS) entry which is preliminary data.</text>
</comment>
<name>A0A0L6VNJ7_9BASI</name>
<dbReference type="EMBL" id="LAVV01004110">
    <property type="protein sequence ID" value="KNZ61695.1"/>
    <property type="molecule type" value="Genomic_DNA"/>
</dbReference>
<dbReference type="Proteomes" id="UP000037035">
    <property type="component" value="Unassembled WGS sequence"/>
</dbReference>
<reference evidence="1 2" key="1">
    <citation type="submission" date="2015-08" db="EMBL/GenBank/DDBJ databases">
        <title>Next Generation Sequencing and Analysis of the Genome of Puccinia sorghi L Schw, the Causal Agent of Maize Common Rust.</title>
        <authorList>
            <person name="Rochi L."/>
            <person name="Burguener G."/>
            <person name="Darino M."/>
            <person name="Turjanski A."/>
            <person name="Kreff E."/>
            <person name="Dieguez M.J."/>
            <person name="Sacco F."/>
        </authorList>
    </citation>
    <scope>NUCLEOTIDE SEQUENCE [LARGE SCALE GENOMIC DNA]</scope>
    <source>
        <strain evidence="1 2">RO10H11247</strain>
    </source>
</reference>
<protein>
    <submittedName>
        <fullName evidence="1">Uncharacterized protein</fullName>
    </submittedName>
</protein>
<dbReference type="AlphaFoldDB" id="A0A0L6VNJ7"/>
<evidence type="ECO:0000313" key="2">
    <source>
        <dbReference type="Proteomes" id="UP000037035"/>
    </source>
</evidence>
<dbReference type="VEuPathDB" id="FungiDB:VP01_136g6"/>
<proteinExistence type="predicted"/>
<accession>A0A0L6VNJ7</accession>
<sequence>MALLDAGDIAVSTCPRHSRVKLTGELDATLTQKETDDCSCGDEVGFVDVVLEGESRLWRGRVCYWLAGEKKAIPLIPAIIGFLRCPEYFLLDAWLLRFFPVLTPGLQEYLDETRLRGNITRWCCTRASSGWKEEECSCARLADTQRVKFKRAHGQGEISGRRIARQLQSQKQVVRTSHFTIRLEIALLQQPVVGVKAFVELSMKHPDGNCDRGTRFVLCIVKLRIRDRTEAPLDYSPGIPVPHQLALNDIIILEETCRNEPWKHVSHSLASSSSMQQHNGPVHIGTFNTAFNTLINKILQKKIDGVKGLHVNRANVVFFGSSQPRLALLRPCTLVFCCNFIIRVRTSATVLRLPRVLISPHVIAPGPPALRIISDALRAFPPPCDPNQTQCELTKCHRSHPIPFSKCNHLLLEVWFQLLPPPGSLKRYSLKSGTSLDWDSKQSEVMYQLFFFS</sequence>
<organism evidence="1 2">
    <name type="scientific">Puccinia sorghi</name>
    <dbReference type="NCBI Taxonomy" id="27349"/>
    <lineage>
        <taxon>Eukaryota</taxon>
        <taxon>Fungi</taxon>
        <taxon>Dikarya</taxon>
        <taxon>Basidiomycota</taxon>
        <taxon>Pucciniomycotina</taxon>
        <taxon>Pucciniomycetes</taxon>
        <taxon>Pucciniales</taxon>
        <taxon>Pucciniaceae</taxon>
        <taxon>Puccinia</taxon>
    </lineage>
</organism>
<keyword evidence="2" id="KW-1185">Reference proteome</keyword>